<name>A0AAN6TH81_9PEZI</name>
<dbReference type="Proteomes" id="UP001302812">
    <property type="component" value="Unassembled WGS sequence"/>
</dbReference>
<evidence type="ECO:0008006" key="12">
    <source>
        <dbReference type="Google" id="ProtNLM"/>
    </source>
</evidence>
<dbReference type="Pfam" id="PF11807">
    <property type="entry name" value="UstYa"/>
    <property type="match status" value="1"/>
</dbReference>
<dbReference type="AlphaFoldDB" id="A0AAN6TH81"/>
<dbReference type="GO" id="GO:0016020">
    <property type="term" value="C:membrane"/>
    <property type="evidence" value="ECO:0007669"/>
    <property type="project" value="UniProtKB-SubCell"/>
</dbReference>
<comment type="caution">
    <text evidence="10">The sequence shown here is derived from an EMBL/GenBank/DDBJ whole genome shotgun (WGS) entry which is preliminary data.</text>
</comment>
<dbReference type="PANTHER" id="PTHR33365">
    <property type="entry name" value="YALI0B05434P"/>
    <property type="match status" value="1"/>
</dbReference>
<keyword evidence="6 9" id="KW-0472">Membrane</keyword>
<keyword evidence="5" id="KW-0843">Virulence</keyword>
<evidence type="ECO:0000256" key="8">
    <source>
        <dbReference type="ARBA" id="ARBA00035112"/>
    </source>
</evidence>
<protein>
    <recommendedName>
        <fullName evidence="12">Cyclochlorotine biosynthesis protein O</fullName>
    </recommendedName>
</protein>
<evidence type="ECO:0000256" key="9">
    <source>
        <dbReference type="SAM" id="Phobius"/>
    </source>
</evidence>
<dbReference type="RefSeq" id="XP_064671989.1">
    <property type="nucleotide sequence ID" value="XM_064811293.1"/>
</dbReference>
<keyword evidence="4 9" id="KW-1133">Transmembrane helix</keyword>
<keyword evidence="11" id="KW-1185">Reference proteome</keyword>
<gene>
    <name evidence="10" type="ORF">N656DRAFT_705710</name>
</gene>
<organism evidence="10 11">
    <name type="scientific">Canariomyces notabilis</name>
    <dbReference type="NCBI Taxonomy" id="2074819"/>
    <lineage>
        <taxon>Eukaryota</taxon>
        <taxon>Fungi</taxon>
        <taxon>Dikarya</taxon>
        <taxon>Ascomycota</taxon>
        <taxon>Pezizomycotina</taxon>
        <taxon>Sordariomycetes</taxon>
        <taxon>Sordariomycetidae</taxon>
        <taxon>Sordariales</taxon>
        <taxon>Chaetomiaceae</taxon>
        <taxon>Canariomyces</taxon>
    </lineage>
</organism>
<comment type="subcellular location">
    <subcellularLocation>
        <location evidence="1">Membrane</location>
        <topology evidence="1">Single-pass membrane protein</topology>
    </subcellularLocation>
</comment>
<dbReference type="InterPro" id="IPR021765">
    <property type="entry name" value="UstYa-like"/>
</dbReference>
<comment type="similarity">
    <text evidence="8">Belongs to the ustYa family.</text>
</comment>
<keyword evidence="3 9" id="KW-0812">Transmembrane</keyword>
<dbReference type="GeneID" id="89935418"/>
<reference evidence="10" key="1">
    <citation type="journal article" date="2023" name="Mol. Phylogenet. Evol.">
        <title>Genome-scale phylogeny and comparative genomics of the fungal order Sordariales.</title>
        <authorList>
            <person name="Hensen N."/>
            <person name="Bonometti L."/>
            <person name="Westerberg I."/>
            <person name="Brannstrom I.O."/>
            <person name="Guillou S."/>
            <person name="Cros-Aarteil S."/>
            <person name="Calhoun S."/>
            <person name="Haridas S."/>
            <person name="Kuo A."/>
            <person name="Mondo S."/>
            <person name="Pangilinan J."/>
            <person name="Riley R."/>
            <person name="LaButti K."/>
            <person name="Andreopoulos B."/>
            <person name="Lipzen A."/>
            <person name="Chen C."/>
            <person name="Yan M."/>
            <person name="Daum C."/>
            <person name="Ng V."/>
            <person name="Clum A."/>
            <person name="Steindorff A."/>
            <person name="Ohm R.A."/>
            <person name="Martin F."/>
            <person name="Silar P."/>
            <person name="Natvig D.O."/>
            <person name="Lalanne C."/>
            <person name="Gautier V."/>
            <person name="Ament-Velasquez S.L."/>
            <person name="Kruys A."/>
            <person name="Hutchinson M.I."/>
            <person name="Powell A.J."/>
            <person name="Barry K."/>
            <person name="Miller A.N."/>
            <person name="Grigoriev I.V."/>
            <person name="Debuchy R."/>
            <person name="Gladieux P."/>
            <person name="Hiltunen Thoren M."/>
            <person name="Johannesson H."/>
        </authorList>
    </citation>
    <scope>NUCLEOTIDE SEQUENCE</scope>
    <source>
        <strain evidence="10">CBS 508.74</strain>
    </source>
</reference>
<evidence type="ECO:0000256" key="2">
    <source>
        <dbReference type="ARBA" id="ARBA00004685"/>
    </source>
</evidence>
<evidence type="ECO:0000256" key="3">
    <source>
        <dbReference type="ARBA" id="ARBA00022692"/>
    </source>
</evidence>
<evidence type="ECO:0000256" key="6">
    <source>
        <dbReference type="ARBA" id="ARBA00023136"/>
    </source>
</evidence>
<proteinExistence type="inferred from homology"/>
<feature type="transmembrane region" description="Helical" evidence="9">
    <location>
        <begin position="46"/>
        <end position="68"/>
    </location>
</feature>
<evidence type="ECO:0000256" key="5">
    <source>
        <dbReference type="ARBA" id="ARBA00023026"/>
    </source>
</evidence>
<comment type="pathway">
    <text evidence="2">Mycotoxin biosynthesis.</text>
</comment>
<dbReference type="PANTHER" id="PTHR33365:SF4">
    <property type="entry name" value="CYCLOCHLOROTINE BIOSYNTHESIS PROTEIN O"/>
    <property type="match status" value="1"/>
</dbReference>
<evidence type="ECO:0000256" key="7">
    <source>
        <dbReference type="ARBA" id="ARBA00023180"/>
    </source>
</evidence>
<sequence length="281" mass="32690">MDFTKSSLTHKDSRVEYSRLSEGDEASLSSDIQPTSRWQRKGGGRLPWIIAICSAILNALLIGGIIIARQDSPRHHGLGTFETGFKTDFADAGKHIEIVKTVFNGSPEFKDDGTMYIPNPDPVRYVGDPKEFPEIDENWENLVYGRYFRITEKEAYDAFGDDYREYWDDQFGAYLTGIDMFHTLHCINHLRRAYYPHIYKEGYKSPEKALMHRDHCLEQLRQYVMCHGDLTPIPTKYFKALDRNYVLSDVPHVCRNFDKLQAWMMDRYHGPTAVPRYNRTT</sequence>
<dbReference type="GO" id="GO:0043386">
    <property type="term" value="P:mycotoxin biosynthetic process"/>
    <property type="evidence" value="ECO:0007669"/>
    <property type="project" value="InterPro"/>
</dbReference>
<evidence type="ECO:0000256" key="1">
    <source>
        <dbReference type="ARBA" id="ARBA00004167"/>
    </source>
</evidence>
<dbReference type="EMBL" id="MU853337">
    <property type="protein sequence ID" value="KAK4114419.1"/>
    <property type="molecule type" value="Genomic_DNA"/>
</dbReference>
<keyword evidence="7" id="KW-0325">Glycoprotein</keyword>
<evidence type="ECO:0000313" key="11">
    <source>
        <dbReference type="Proteomes" id="UP001302812"/>
    </source>
</evidence>
<accession>A0AAN6TH81</accession>
<evidence type="ECO:0000313" key="10">
    <source>
        <dbReference type="EMBL" id="KAK4114419.1"/>
    </source>
</evidence>
<reference evidence="10" key="2">
    <citation type="submission" date="2023-05" db="EMBL/GenBank/DDBJ databases">
        <authorList>
            <consortium name="Lawrence Berkeley National Laboratory"/>
            <person name="Steindorff A."/>
            <person name="Hensen N."/>
            <person name="Bonometti L."/>
            <person name="Westerberg I."/>
            <person name="Brannstrom I.O."/>
            <person name="Guillou S."/>
            <person name="Cros-Aarteil S."/>
            <person name="Calhoun S."/>
            <person name="Haridas S."/>
            <person name="Kuo A."/>
            <person name="Mondo S."/>
            <person name="Pangilinan J."/>
            <person name="Riley R."/>
            <person name="Labutti K."/>
            <person name="Andreopoulos B."/>
            <person name="Lipzen A."/>
            <person name="Chen C."/>
            <person name="Yanf M."/>
            <person name="Daum C."/>
            <person name="Ng V."/>
            <person name="Clum A."/>
            <person name="Ohm R."/>
            <person name="Martin F."/>
            <person name="Silar P."/>
            <person name="Natvig D."/>
            <person name="Lalanne C."/>
            <person name="Gautier V."/>
            <person name="Ament-Velasquez S.L."/>
            <person name="Kruys A."/>
            <person name="Hutchinson M.I."/>
            <person name="Powell A.J."/>
            <person name="Barry K."/>
            <person name="Miller A.N."/>
            <person name="Grigoriev I.V."/>
            <person name="Debuchy R."/>
            <person name="Gladieux P."/>
            <person name="Thoren M.H."/>
            <person name="Johannesson H."/>
        </authorList>
    </citation>
    <scope>NUCLEOTIDE SEQUENCE</scope>
    <source>
        <strain evidence="10">CBS 508.74</strain>
    </source>
</reference>
<evidence type="ECO:0000256" key="4">
    <source>
        <dbReference type="ARBA" id="ARBA00022989"/>
    </source>
</evidence>